<evidence type="ECO:0008006" key="3">
    <source>
        <dbReference type="Google" id="ProtNLM"/>
    </source>
</evidence>
<keyword evidence="2" id="KW-1185">Reference proteome</keyword>
<accession>A0A5R9IRG6</accession>
<evidence type="ECO:0000313" key="2">
    <source>
        <dbReference type="Proteomes" id="UP000307790"/>
    </source>
</evidence>
<dbReference type="AlphaFoldDB" id="A0A5R9IRG6"/>
<name>A0A5R9IRG6_9GAMM</name>
<dbReference type="Proteomes" id="UP000307790">
    <property type="component" value="Unassembled WGS sequence"/>
</dbReference>
<organism evidence="1 2">
    <name type="scientific">Thalassotalea litorea</name>
    <dbReference type="NCBI Taxonomy" id="2020715"/>
    <lineage>
        <taxon>Bacteria</taxon>
        <taxon>Pseudomonadati</taxon>
        <taxon>Pseudomonadota</taxon>
        <taxon>Gammaproteobacteria</taxon>
        <taxon>Alteromonadales</taxon>
        <taxon>Colwelliaceae</taxon>
        <taxon>Thalassotalea</taxon>
    </lineage>
</organism>
<evidence type="ECO:0000313" key="1">
    <source>
        <dbReference type="EMBL" id="TLU68120.1"/>
    </source>
</evidence>
<sequence length="103" mass="11891">MNTVECSEHCEPPNNWPFSFPANTCAVTTKFVMSGEQPIVEVLHWDDEGWQFMCNTTDNADDGMVVCMGCLYKKFPWISEFKDLQPNHSAFLENGNWHIEEIE</sequence>
<dbReference type="OrthoDB" id="9793188at2"/>
<protein>
    <recommendedName>
        <fullName evidence="3">DUF2185 domain-containing protein</fullName>
    </recommendedName>
</protein>
<reference evidence="1 2" key="1">
    <citation type="submission" date="2019-05" db="EMBL/GenBank/DDBJ databases">
        <title>Genome sequences of Thalassotalea litorea 1K03283.</title>
        <authorList>
            <person name="Zhang D."/>
        </authorList>
    </citation>
    <scope>NUCLEOTIDE SEQUENCE [LARGE SCALE GENOMIC DNA]</scope>
    <source>
        <strain evidence="1 2">MCCC 1K03283</strain>
    </source>
</reference>
<proteinExistence type="predicted"/>
<dbReference type="EMBL" id="VCBC01000001">
    <property type="protein sequence ID" value="TLU68120.1"/>
    <property type="molecule type" value="Genomic_DNA"/>
</dbReference>
<comment type="caution">
    <text evidence="1">The sequence shown here is derived from an EMBL/GenBank/DDBJ whole genome shotgun (WGS) entry which is preliminary data.</text>
</comment>
<gene>
    <name evidence="1" type="ORF">FE810_00020</name>
</gene>